<organism evidence="2 3">
    <name type="scientific">Gillisia hiemivivida</name>
    <dbReference type="NCBI Taxonomy" id="291190"/>
    <lineage>
        <taxon>Bacteria</taxon>
        <taxon>Pseudomonadati</taxon>
        <taxon>Bacteroidota</taxon>
        <taxon>Flavobacteriia</taxon>
        <taxon>Flavobacteriales</taxon>
        <taxon>Flavobacteriaceae</taxon>
        <taxon>Gillisia</taxon>
    </lineage>
</organism>
<dbReference type="OrthoDB" id="1097811at2"/>
<evidence type="ECO:0000313" key="3">
    <source>
        <dbReference type="Proteomes" id="UP000321367"/>
    </source>
</evidence>
<comment type="caution">
    <text evidence="2">The sequence shown here is derived from an EMBL/GenBank/DDBJ whole genome shotgun (WGS) entry which is preliminary data.</text>
</comment>
<keyword evidence="3" id="KW-1185">Reference proteome</keyword>
<gene>
    <name evidence="2" type="ORF">ES724_05450</name>
</gene>
<dbReference type="AlphaFoldDB" id="A0A5C6ZVI2"/>
<dbReference type="Pfam" id="PF12728">
    <property type="entry name" value="HTH_17"/>
    <property type="match status" value="1"/>
</dbReference>
<dbReference type="InterPro" id="IPR041657">
    <property type="entry name" value="HTH_17"/>
</dbReference>
<evidence type="ECO:0000313" key="2">
    <source>
        <dbReference type="EMBL" id="TXD94914.1"/>
    </source>
</evidence>
<accession>A0A5C6ZVI2</accession>
<dbReference type="InterPro" id="IPR009061">
    <property type="entry name" value="DNA-bd_dom_put_sf"/>
</dbReference>
<name>A0A5C6ZVI2_9FLAO</name>
<dbReference type="RefSeq" id="WP_146930615.1">
    <property type="nucleotide sequence ID" value="NZ_CBCSHZ010000003.1"/>
</dbReference>
<dbReference type="SUPFAM" id="SSF46955">
    <property type="entry name" value="Putative DNA-binding domain"/>
    <property type="match status" value="1"/>
</dbReference>
<evidence type="ECO:0000259" key="1">
    <source>
        <dbReference type="Pfam" id="PF12728"/>
    </source>
</evidence>
<proteinExistence type="predicted"/>
<sequence>MIPRKTQVVIENISSEELSNSIKKTISELIMNLKGNSVEVGNDLMSKNDTAKFLNVSVRTLHNWTKNGILNCYSIGSRVYFKKTEIDKALTKITT</sequence>
<reference evidence="2 3" key="1">
    <citation type="submission" date="2019-08" db="EMBL/GenBank/DDBJ databases">
        <title>Genome sequence of Gillisia hiemivivida IC154 (type strain).</title>
        <authorList>
            <person name="Bowman J.P."/>
        </authorList>
    </citation>
    <scope>NUCLEOTIDE SEQUENCE [LARGE SCALE GENOMIC DNA]</scope>
    <source>
        <strain evidence="2 3">IC154</strain>
    </source>
</reference>
<protein>
    <submittedName>
        <fullName evidence="2">Helix-turn-helix domain-containing protein</fullName>
    </submittedName>
</protein>
<dbReference type="EMBL" id="VORY01000003">
    <property type="protein sequence ID" value="TXD94914.1"/>
    <property type="molecule type" value="Genomic_DNA"/>
</dbReference>
<feature type="domain" description="Helix-turn-helix" evidence="1">
    <location>
        <begin position="44"/>
        <end position="91"/>
    </location>
</feature>
<dbReference type="Proteomes" id="UP000321367">
    <property type="component" value="Unassembled WGS sequence"/>
</dbReference>